<dbReference type="GO" id="GO:0070012">
    <property type="term" value="F:oligopeptidase activity"/>
    <property type="evidence" value="ECO:0007669"/>
    <property type="project" value="TreeGrafter"/>
</dbReference>
<dbReference type="AlphaFoldDB" id="A0A699ZLG8"/>
<dbReference type="InterPro" id="IPR023302">
    <property type="entry name" value="Pept_S9A_N"/>
</dbReference>
<evidence type="ECO:0000313" key="2">
    <source>
        <dbReference type="EMBL" id="GFH20429.1"/>
    </source>
</evidence>
<name>A0A699ZLG8_HAELA</name>
<organism evidence="2 3">
    <name type="scientific">Haematococcus lacustris</name>
    <name type="common">Green alga</name>
    <name type="synonym">Haematococcus pluvialis</name>
    <dbReference type="NCBI Taxonomy" id="44745"/>
    <lineage>
        <taxon>Eukaryota</taxon>
        <taxon>Viridiplantae</taxon>
        <taxon>Chlorophyta</taxon>
        <taxon>core chlorophytes</taxon>
        <taxon>Chlorophyceae</taxon>
        <taxon>CS clade</taxon>
        <taxon>Chlamydomonadales</taxon>
        <taxon>Haematococcaceae</taxon>
        <taxon>Haematococcus</taxon>
    </lineage>
</organism>
<comment type="caution">
    <text evidence="2">The sequence shown here is derived from an EMBL/GenBank/DDBJ whole genome shotgun (WGS) entry which is preliminary data.</text>
</comment>
<keyword evidence="3" id="KW-1185">Reference proteome</keyword>
<proteinExistence type="predicted"/>
<feature type="non-terminal residue" evidence="2">
    <location>
        <position position="1"/>
    </location>
</feature>
<dbReference type="Gene3D" id="2.130.10.120">
    <property type="entry name" value="Prolyl oligopeptidase, N-terminal domain"/>
    <property type="match status" value="1"/>
</dbReference>
<protein>
    <submittedName>
        <fullName evidence="2">Prolyl endopeptidase</fullName>
    </submittedName>
</protein>
<sequence length="174" mass="19340">MQLGQQVLPSPELLALQVRRDESVVDTLHGVKVADPYRWLEDPDSEETGAFVAAQNQLTSEVLAQCDTRQAFKDLFTQQQYVLYSQAGLQEPAQVLLDPNTLSQDGTVALKDIEFSEDGSLLAYSLSSGGSDWAWIQVMRIQPDGSTQQLPDKLVDVKFSSIAWTHDNAGFFYN</sequence>
<dbReference type="SUPFAM" id="SSF50993">
    <property type="entry name" value="Peptidase/esterase 'gauge' domain"/>
    <property type="match status" value="1"/>
</dbReference>
<dbReference type="Proteomes" id="UP000485058">
    <property type="component" value="Unassembled WGS sequence"/>
</dbReference>
<accession>A0A699ZLG8</accession>
<evidence type="ECO:0000313" key="3">
    <source>
        <dbReference type="Proteomes" id="UP000485058"/>
    </source>
</evidence>
<evidence type="ECO:0000259" key="1">
    <source>
        <dbReference type="Pfam" id="PF02897"/>
    </source>
</evidence>
<dbReference type="PANTHER" id="PTHR42881:SF2">
    <property type="entry name" value="PROLYL ENDOPEPTIDASE"/>
    <property type="match status" value="1"/>
</dbReference>
<dbReference type="InterPro" id="IPR051167">
    <property type="entry name" value="Prolyl_oligopep/macrocyclase"/>
</dbReference>
<feature type="non-terminal residue" evidence="2">
    <location>
        <position position="174"/>
    </location>
</feature>
<dbReference type="PANTHER" id="PTHR42881">
    <property type="entry name" value="PROLYL ENDOPEPTIDASE"/>
    <property type="match status" value="1"/>
</dbReference>
<feature type="domain" description="Peptidase S9A N-terminal" evidence="1">
    <location>
        <begin position="77"/>
        <end position="174"/>
    </location>
</feature>
<gene>
    <name evidence="2" type="ORF">HaLaN_17547</name>
</gene>
<reference evidence="2 3" key="1">
    <citation type="submission" date="2020-02" db="EMBL/GenBank/DDBJ databases">
        <title>Draft genome sequence of Haematococcus lacustris strain NIES-144.</title>
        <authorList>
            <person name="Morimoto D."/>
            <person name="Nakagawa S."/>
            <person name="Yoshida T."/>
            <person name="Sawayama S."/>
        </authorList>
    </citation>
    <scope>NUCLEOTIDE SEQUENCE [LARGE SCALE GENOMIC DNA]</scope>
    <source>
        <strain evidence="2 3">NIES-144</strain>
    </source>
</reference>
<dbReference type="GO" id="GO:0004252">
    <property type="term" value="F:serine-type endopeptidase activity"/>
    <property type="evidence" value="ECO:0007669"/>
    <property type="project" value="InterPro"/>
</dbReference>
<dbReference type="GO" id="GO:0005829">
    <property type="term" value="C:cytosol"/>
    <property type="evidence" value="ECO:0007669"/>
    <property type="project" value="TreeGrafter"/>
</dbReference>
<dbReference type="Pfam" id="PF02897">
    <property type="entry name" value="Peptidase_S9_N"/>
    <property type="match status" value="1"/>
</dbReference>
<dbReference type="EMBL" id="BLLF01001632">
    <property type="protein sequence ID" value="GFH20429.1"/>
    <property type="molecule type" value="Genomic_DNA"/>
</dbReference>